<feature type="region of interest" description="Disordered" evidence="1">
    <location>
        <begin position="567"/>
        <end position="814"/>
    </location>
</feature>
<feature type="region of interest" description="Disordered" evidence="1">
    <location>
        <begin position="1203"/>
        <end position="1230"/>
    </location>
</feature>
<feature type="region of interest" description="Disordered" evidence="1">
    <location>
        <begin position="867"/>
        <end position="950"/>
    </location>
</feature>
<gene>
    <name evidence="2" type="ORF">LTR05_000822</name>
</gene>
<feature type="compositionally biased region" description="Polar residues" evidence="1">
    <location>
        <begin position="1394"/>
        <end position="1403"/>
    </location>
</feature>
<feature type="compositionally biased region" description="Polar residues" evidence="1">
    <location>
        <begin position="1259"/>
        <end position="1284"/>
    </location>
</feature>
<evidence type="ECO:0000313" key="3">
    <source>
        <dbReference type="Proteomes" id="UP001309876"/>
    </source>
</evidence>
<evidence type="ECO:0000313" key="2">
    <source>
        <dbReference type="EMBL" id="KAK5090647.1"/>
    </source>
</evidence>
<dbReference type="EMBL" id="JAVRRJ010000001">
    <property type="protein sequence ID" value="KAK5090647.1"/>
    <property type="molecule type" value="Genomic_DNA"/>
</dbReference>
<sequence length="1670" mass="183975">MAAQLHNFEETFTQLCELVEEQGKKGKGPAISFDAQLADALHSTTTPNLSDELQARLKTFEQKKSFLRFDGPAICLVISTVLQFPPSNVVSKVVYFFMDMLLLYKNEKKAWEALQSYLEVDDLKQEVQNRRAYIFSTLPLMLRCLLFDDSKHGKIRRLSAQLIVALCTNNAVAWRGLMEEQEKHHLFGSLIRHVDDHVLKILVADIVRHLRSENFDSNEIWDMTDEEAMDFPSSQEIKSSDLAKMLRSMKGMKSKKTGGPLHTYVYLVKDINIKEKALHSGRADTLLVIDDSVTVLVPNEATAKTTFIPYEFPIDQHMIAETISRGHRSNTVRMTWRHSKGFCFFKGKKTAVAELSVEFAEDNAHSSFSKILQHVQECRSTGQASSDIHQQTPTIPMQSAKIANTDDLRVMNTNGSGPEASWSSGHTEQLNENKHNQPFDLHDEEETLKLQAAIQHEDPSLTITLDQANDAEYIAFQTSARTNMVHATKDSPRQLSKRKHADTVDRSTTITDEVSTKRSKASTNTVSTEIHTSKSSFTMEQIHVRAAQGHDSLDANSRSLEELGEVNTISTKNNAKEPASAQEHNYGKASPAPTESNTQKPAGRSKLKKRVRNTSQARHNNGDILVAVASNDKEWEIDLQDEPRPLGTRKSKTKAAANSRSRELRDSTNMAHKTNPRKAVTPRSRNQEAKKVKSVTAKTRQTEDTAAKSRPRRARPHQVDYADPSQSGTDVEDELNTQHDGSLSQADNKKQSVSSPKLKRPATSVARGGVVKLPDHSGSSGGSTEIVPNSQSGNDDEIMVEDSDPEGRTEGKDHVARAGEASFSTLLGDFVPTMQRLPGMIDLDQEQPPFGDPAKFINNVNAAKSVSTSTKNAHDRSATQSRSAVRWSQPDGASVRHLEIRTQGLDRRSIEHDGETNAVPDFGEESVRGPDQARTPPDIRSYKNDVGMGKDVVSQDNQSRIAHREPVVTSVSVSNAVPLVQQHPDDQLKGVRRQLTAEFVASQTLISPGSASKKSSEARAVRQSAGHDAPSLQVHQGRRVSPVRSNFSKANTKNVRNKPAQSIVHLHHTGPVGQHSLQRAELEARSALELQPAWNRSGKDLDHPRSHEASARKIQNHAIGSRDPVVDRTNAPVVPSMKLAKSLHDKYGSKILPQRTVPADKTSAAVSLQKRLSSRHTPAAHGVSLDLQPSDAQDTINATSAKHLSEEPPNDDSMLVEMPPPPSPCSEGQTPANLVISSIEADHRSREEKEEQDDDDESIQTSPSKQANAAQDMTQAKLQRSQGLDNVPQLETGKKYNANVTMSLSNASELNKPTTSLNRDLRLLNVFDARDLYKPETKSVATDSALLQTVRPPLKTPETKTIVAQNASVSPKRIKPMPPPPKPTTKHQRRSELSYGNTAYGKSSKSEGSEQDTTLPGDDQATKPPPLNIKRIRQAETAPAPAPAPISMPLIAHTSTPQPFHEQLHASTSPAQHTESFTALELQEMVHNESDMSDTNDTTLVEPILLLRCSESRSPLTTSTCMADVSPGPGSGAQNNKTVVQQLNFQSRVSPMTNVRQSVQQSLTAVTQDILNRLEKEEQLARNLVQQYHNGCFEVLNSLQQNAESRVKHNATKLASALAAAQARLENTTKALDEPVTEDGELIEPVDFVSIDEIGNHGQTLLNMLDKVSC</sequence>
<feature type="compositionally biased region" description="Basic and acidic residues" evidence="1">
    <location>
        <begin position="631"/>
        <end position="644"/>
    </location>
</feature>
<name>A0AAN7YEB3_9EURO</name>
<feature type="region of interest" description="Disordered" evidence="1">
    <location>
        <begin position="485"/>
        <end position="534"/>
    </location>
</feature>
<dbReference type="Proteomes" id="UP001309876">
    <property type="component" value="Unassembled WGS sequence"/>
</dbReference>
<feature type="compositionally biased region" description="Acidic residues" evidence="1">
    <location>
        <begin position="794"/>
        <end position="804"/>
    </location>
</feature>
<feature type="compositionally biased region" description="Basic residues" evidence="1">
    <location>
        <begin position="603"/>
        <end position="612"/>
    </location>
</feature>
<organism evidence="2 3">
    <name type="scientific">Lithohypha guttulata</name>
    <dbReference type="NCBI Taxonomy" id="1690604"/>
    <lineage>
        <taxon>Eukaryota</taxon>
        <taxon>Fungi</taxon>
        <taxon>Dikarya</taxon>
        <taxon>Ascomycota</taxon>
        <taxon>Pezizomycotina</taxon>
        <taxon>Eurotiomycetes</taxon>
        <taxon>Chaetothyriomycetidae</taxon>
        <taxon>Chaetothyriales</taxon>
        <taxon>Trichomeriaceae</taxon>
        <taxon>Lithohypha</taxon>
    </lineage>
</organism>
<comment type="caution">
    <text evidence="2">The sequence shown here is derived from an EMBL/GenBank/DDBJ whole genome shotgun (WGS) entry which is preliminary data.</text>
</comment>
<protein>
    <submittedName>
        <fullName evidence="2">Uncharacterized protein</fullName>
    </submittedName>
</protein>
<feature type="compositionally biased region" description="Basic and acidic residues" evidence="1">
    <location>
        <begin position="805"/>
        <end position="814"/>
    </location>
</feature>
<proteinExistence type="predicted"/>
<feature type="compositionally biased region" description="Polar residues" evidence="1">
    <location>
        <begin position="782"/>
        <end position="793"/>
    </location>
</feature>
<evidence type="ECO:0000256" key="1">
    <source>
        <dbReference type="SAM" id="MobiDB-lite"/>
    </source>
</evidence>
<feature type="region of interest" description="Disordered" evidence="1">
    <location>
        <begin position="1007"/>
        <end position="1042"/>
    </location>
</feature>
<feature type="region of interest" description="Disordered" evidence="1">
    <location>
        <begin position="1242"/>
        <end position="1293"/>
    </location>
</feature>
<feature type="compositionally biased region" description="Polar residues" evidence="1">
    <location>
        <begin position="738"/>
        <end position="755"/>
    </location>
</feature>
<feature type="compositionally biased region" description="Polar residues" evidence="1">
    <location>
        <begin position="521"/>
        <end position="534"/>
    </location>
</feature>
<accession>A0AAN7YEB3</accession>
<reference evidence="2 3" key="1">
    <citation type="submission" date="2023-08" db="EMBL/GenBank/DDBJ databases">
        <title>Black Yeasts Isolated from many extreme environments.</title>
        <authorList>
            <person name="Coleine C."/>
            <person name="Stajich J.E."/>
            <person name="Selbmann L."/>
        </authorList>
    </citation>
    <scope>NUCLEOTIDE SEQUENCE [LARGE SCALE GENOMIC DNA]</scope>
    <source>
        <strain evidence="2 3">CCFEE 5910</strain>
    </source>
</reference>
<feature type="region of interest" description="Disordered" evidence="1">
    <location>
        <begin position="1351"/>
        <end position="1464"/>
    </location>
</feature>
<feature type="region of interest" description="Disordered" evidence="1">
    <location>
        <begin position="1172"/>
        <end position="1191"/>
    </location>
</feature>
<keyword evidence="3" id="KW-1185">Reference proteome</keyword>
<feature type="compositionally biased region" description="Basic and acidic residues" evidence="1">
    <location>
        <begin position="894"/>
        <end position="915"/>
    </location>
</feature>